<comment type="similarity">
    <text evidence="4">Belongs to the flavoredoxin family.</text>
</comment>
<evidence type="ECO:0000313" key="6">
    <source>
        <dbReference type="EMBL" id="MCZ2720792.1"/>
    </source>
</evidence>
<dbReference type="InterPro" id="IPR002563">
    <property type="entry name" value="Flavin_Rdtase-like_dom"/>
</dbReference>
<evidence type="ECO:0000259" key="5">
    <source>
        <dbReference type="SMART" id="SM00903"/>
    </source>
</evidence>
<comment type="caution">
    <text evidence="6">The sequence shown here is derived from an EMBL/GenBank/DDBJ whole genome shotgun (WGS) entry which is preliminary data.</text>
</comment>
<dbReference type="SUPFAM" id="SSF50475">
    <property type="entry name" value="FMN-binding split barrel"/>
    <property type="match status" value="1"/>
</dbReference>
<dbReference type="Proteomes" id="UP001149719">
    <property type="component" value="Unassembled WGS sequence"/>
</dbReference>
<dbReference type="Pfam" id="PF01613">
    <property type="entry name" value="Flavin_Reduct"/>
    <property type="match status" value="1"/>
</dbReference>
<dbReference type="PANTHER" id="PTHR33798:SF5">
    <property type="entry name" value="FLAVIN REDUCTASE LIKE DOMAIN-CONTAINING PROTEIN"/>
    <property type="match status" value="1"/>
</dbReference>
<organism evidence="6 7">
    <name type="scientific">Marinomonas phaeophyticola</name>
    <dbReference type="NCBI Taxonomy" id="3004091"/>
    <lineage>
        <taxon>Bacteria</taxon>
        <taxon>Pseudomonadati</taxon>
        <taxon>Pseudomonadota</taxon>
        <taxon>Gammaproteobacteria</taxon>
        <taxon>Oceanospirillales</taxon>
        <taxon>Oceanospirillaceae</taxon>
        <taxon>Marinomonas</taxon>
    </lineage>
</organism>
<dbReference type="EMBL" id="JAPUBN010000010">
    <property type="protein sequence ID" value="MCZ2720792.1"/>
    <property type="molecule type" value="Genomic_DNA"/>
</dbReference>
<evidence type="ECO:0000313" key="7">
    <source>
        <dbReference type="Proteomes" id="UP001149719"/>
    </source>
</evidence>
<evidence type="ECO:0000256" key="1">
    <source>
        <dbReference type="ARBA" id="ARBA00001917"/>
    </source>
</evidence>
<keyword evidence="2" id="KW-0285">Flavoprotein</keyword>
<reference evidence="6" key="1">
    <citation type="submission" date="2022-12" db="EMBL/GenBank/DDBJ databases">
        <title>Marinomonas 15G1-11 sp. nov, isolated from marine algae.</title>
        <authorList>
            <person name="Butt M."/>
            <person name="Choi D.G."/>
            <person name="Kim J.M."/>
            <person name="Lee J.K."/>
            <person name="Baek J.H."/>
            <person name="Jeon C.O."/>
        </authorList>
    </citation>
    <scope>NUCLEOTIDE SEQUENCE</scope>
    <source>
        <strain evidence="6">15G1-11</strain>
    </source>
</reference>
<evidence type="ECO:0000256" key="4">
    <source>
        <dbReference type="ARBA" id="ARBA00038054"/>
    </source>
</evidence>
<evidence type="ECO:0000256" key="2">
    <source>
        <dbReference type="ARBA" id="ARBA00022630"/>
    </source>
</evidence>
<proteinExistence type="inferred from homology"/>
<feature type="domain" description="Flavin reductase like" evidence="5">
    <location>
        <begin position="22"/>
        <end position="171"/>
    </location>
</feature>
<comment type="cofactor">
    <cofactor evidence="1">
        <name>FMN</name>
        <dbReference type="ChEBI" id="CHEBI:58210"/>
    </cofactor>
</comment>
<accession>A0ABT4JQX3</accession>
<name>A0ABT4JQX3_9GAMM</name>
<dbReference type="Gene3D" id="2.30.110.10">
    <property type="entry name" value="Electron Transport, Fmn-binding Protein, Chain A"/>
    <property type="match status" value="1"/>
</dbReference>
<dbReference type="InterPro" id="IPR012349">
    <property type="entry name" value="Split_barrel_FMN-bd"/>
</dbReference>
<dbReference type="PANTHER" id="PTHR33798">
    <property type="entry name" value="FLAVOPROTEIN OXYGENASE"/>
    <property type="match status" value="1"/>
</dbReference>
<sequence length="202" mass="22229">MFFNFDDLTANQRYHLITQTVMPRPIAWILTKNDSGNLNLAPFSYFNALGSDPALLVVSIGNKSAILGKDTKVNLLREKECVLHIPSEELAEAVNMSASSFAYGESEITQCGLNLDPFTETLPRVSEAKIALHCRLYDIHPVGNSSFDAVYLEILSMYVENEAISQEGNHTFVDSTNIKPLGRLGGNDFAAFGGKITIKRPS</sequence>
<dbReference type="RefSeq" id="WP_269122944.1">
    <property type="nucleotide sequence ID" value="NZ_JAPUBN010000010.1"/>
</dbReference>
<keyword evidence="3" id="KW-0288">FMN</keyword>
<protein>
    <submittedName>
        <fullName evidence="6">Flavin reductase family protein</fullName>
    </submittedName>
</protein>
<gene>
    <name evidence="6" type="ORF">O1D97_03820</name>
</gene>
<keyword evidence="7" id="KW-1185">Reference proteome</keyword>
<dbReference type="SMART" id="SM00903">
    <property type="entry name" value="Flavin_Reduct"/>
    <property type="match status" value="1"/>
</dbReference>
<evidence type="ECO:0000256" key="3">
    <source>
        <dbReference type="ARBA" id="ARBA00022643"/>
    </source>
</evidence>